<dbReference type="AlphaFoldDB" id="A0A939MNZ9"/>
<comment type="caution">
    <text evidence="5">The sequence shown here is derived from an EMBL/GenBank/DDBJ whole genome shotgun (WGS) entry which is preliminary data.</text>
</comment>
<dbReference type="GO" id="GO:0005524">
    <property type="term" value="F:ATP binding"/>
    <property type="evidence" value="ECO:0007669"/>
    <property type="project" value="UniProtKB-KW"/>
</dbReference>
<feature type="domain" description="ABC transporter" evidence="4">
    <location>
        <begin position="8"/>
        <end position="247"/>
    </location>
</feature>
<dbReference type="InterPro" id="IPR027417">
    <property type="entry name" value="P-loop_NTPase"/>
</dbReference>
<keyword evidence="2" id="KW-0547">Nucleotide-binding</keyword>
<organism evidence="5 6">
    <name type="scientific">Leucobacter weissii</name>
    <dbReference type="NCBI Taxonomy" id="1983706"/>
    <lineage>
        <taxon>Bacteria</taxon>
        <taxon>Bacillati</taxon>
        <taxon>Actinomycetota</taxon>
        <taxon>Actinomycetes</taxon>
        <taxon>Micrococcales</taxon>
        <taxon>Microbacteriaceae</taxon>
        <taxon>Leucobacter</taxon>
    </lineage>
</organism>
<evidence type="ECO:0000259" key="4">
    <source>
        <dbReference type="PROSITE" id="PS50893"/>
    </source>
</evidence>
<accession>A0A939MNZ9</accession>
<dbReference type="PROSITE" id="PS50893">
    <property type="entry name" value="ABC_TRANSPORTER_2"/>
    <property type="match status" value="1"/>
</dbReference>
<dbReference type="Proteomes" id="UP000664382">
    <property type="component" value="Unassembled WGS sequence"/>
</dbReference>
<dbReference type="InterPro" id="IPR017871">
    <property type="entry name" value="ABC_transporter-like_CS"/>
</dbReference>
<proteinExistence type="predicted"/>
<keyword evidence="3 5" id="KW-0067">ATP-binding</keyword>
<dbReference type="PANTHER" id="PTHR42788:SF2">
    <property type="entry name" value="ABC TRANSPORTER ATP-BINDING PROTEIN"/>
    <property type="match status" value="1"/>
</dbReference>
<dbReference type="SMART" id="SM00382">
    <property type="entry name" value="AAA"/>
    <property type="match status" value="1"/>
</dbReference>
<sequence>MTEGAGGLVVERITHAYREPGSRRSPRRERLRTVLNGVSLSVAPGTLTAILGPSGCGKSTLLRILAGLEQPASGTATVDGESLIGRPGGVAYHPQQDALLPWLSALDNATLGAETCGEDRAGARERARALLGRFGLDDVERAWPDELSGGMRQRVALLRSTLMPQSCLVLDEPLGALDALTRRQLQFWLLDITASDRRPTLLVTHDIEEALLLADRVLVLSPSPAEIVHVEDRPGPAARRREREDGADHVAARRVLAALETGTREGRA</sequence>
<dbReference type="GO" id="GO:0016887">
    <property type="term" value="F:ATP hydrolysis activity"/>
    <property type="evidence" value="ECO:0007669"/>
    <property type="project" value="InterPro"/>
</dbReference>
<dbReference type="Gene3D" id="3.40.50.300">
    <property type="entry name" value="P-loop containing nucleotide triphosphate hydrolases"/>
    <property type="match status" value="1"/>
</dbReference>
<dbReference type="RefSeq" id="WP_208097859.1">
    <property type="nucleotide sequence ID" value="NZ_JAGDYM010000010.1"/>
</dbReference>
<dbReference type="InterPro" id="IPR050166">
    <property type="entry name" value="ABC_transporter_ATP-bind"/>
</dbReference>
<dbReference type="PANTHER" id="PTHR42788">
    <property type="entry name" value="TAURINE IMPORT ATP-BINDING PROTEIN-RELATED"/>
    <property type="match status" value="1"/>
</dbReference>
<dbReference type="Pfam" id="PF00005">
    <property type="entry name" value="ABC_tran"/>
    <property type="match status" value="1"/>
</dbReference>
<dbReference type="InterPro" id="IPR003439">
    <property type="entry name" value="ABC_transporter-like_ATP-bd"/>
</dbReference>
<evidence type="ECO:0000256" key="3">
    <source>
        <dbReference type="ARBA" id="ARBA00022840"/>
    </source>
</evidence>
<dbReference type="SUPFAM" id="SSF52540">
    <property type="entry name" value="P-loop containing nucleoside triphosphate hydrolases"/>
    <property type="match status" value="1"/>
</dbReference>
<dbReference type="PROSITE" id="PS00211">
    <property type="entry name" value="ABC_TRANSPORTER_1"/>
    <property type="match status" value="1"/>
</dbReference>
<keyword evidence="1" id="KW-0813">Transport</keyword>
<keyword evidence="6" id="KW-1185">Reference proteome</keyword>
<evidence type="ECO:0000256" key="1">
    <source>
        <dbReference type="ARBA" id="ARBA00022448"/>
    </source>
</evidence>
<gene>
    <name evidence="5" type="ORF">J4H92_09050</name>
</gene>
<dbReference type="InterPro" id="IPR003593">
    <property type="entry name" value="AAA+_ATPase"/>
</dbReference>
<protein>
    <submittedName>
        <fullName evidence="5">ATP-binding cassette domain-containing protein</fullName>
    </submittedName>
</protein>
<dbReference type="EMBL" id="JAGDYM010000010">
    <property type="protein sequence ID" value="MBO1902092.1"/>
    <property type="molecule type" value="Genomic_DNA"/>
</dbReference>
<evidence type="ECO:0000313" key="5">
    <source>
        <dbReference type="EMBL" id="MBO1902092.1"/>
    </source>
</evidence>
<evidence type="ECO:0000256" key="2">
    <source>
        <dbReference type="ARBA" id="ARBA00022741"/>
    </source>
</evidence>
<evidence type="ECO:0000313" key="6">
    <source>
        <dbReference type="Proteomes" id="UP000664382"/>
    </source>
</evidence>
<reference evidence="5" key="1">
    <citation type="submission" date="2021-03" db="EMBL/GenBank/DDBJ databases">
        <title>Leucobacter chromiisoli sp. nov., isolated from chromium-containing soil of chemical plant.</title>
        <authorList>
            <person name="Xu Z."/>
        </authorList>
    </citation>
    <scope>NUCLEOTIDE SEQUENCE</scope>
    <source>
        <strain evidence="5">S27</strain>
    </source>
</reference>
<name>A0A939MNZ9_9MICO</name>